<name>A0ABD3TKA0_SINWO</name>
<keyword evidence="1" id="KW-0732">Signal</keyword>
<evidence type="ECO:0000256" key="1">
    <source>
        <dbReference type="SAM" id="SignalP"/>
    </source>
</evidence>
<dbReference type="Proteomes" id="UP001634394">
    <property type="component" value="Unassembled WGS sequence"/>
</dbReference>
<feature type="signal peptide" evidence="1">
    <location>
        <begin position="1"/>
        <end position="24"/>
    </location>
</feature>
<evidence type="ECO:0000313" key="2">
    <source>
        <dbReference type="EMBL" id="KAL3837120.1"/>
    </source>
</evidence>
<keyword evidence="3" id="KW-1185">Reference proteome</keyword>
<gene>
    <name evidence="2" type="ORF">ACJMK2_022501</name>
</gene>
<reference evidence="2 3" key="1">
    <citation type="submission" date="2024-11" db="EMBL/GenBank/DDBJ databases">
        <title>Chromosome-level genome assembly of the freshwater bivalve Anodonta woodiana.</title>
        <authorList>
            <person name="Chen X."/>
        </authorList>
    </citation>
    <scope>NUCLEOTIDE SEQUENCE [LARGE SCALE GENOMIC DNA]</scope>
    <source>
        <strain evidence="2">MN2024</strain>
        <tissue evidence="2">Gills</tissue>
    </source>
</reference>
<protein>
    <submittedName>
        <fullName evidence="2">Uncharacterized protein</fullName>
    </submittedName>
</protein>
<dbReference type="AlphaFoldDB" id="A0ABD3TKA0"/>
<dbReference type="EMBL" id="JBJQND010000018">
    <property type="protein sequence ID" value="KAL3837120.1"/>
    <property type="molecule type" value="Genomic_DNA"/>
</dbReference>
<accession>A0ABD3TKA0</accession>
<sequence>MTSGLILTSVFLIASSCYIYKTSGDATINNIPCRDNHRCERHPDNYTWCYTDSRNNWDYCCDTPCQYDDKNALLCKSGTFDKFCGSPGMTTALRKNCVDWKPCGHYEYPYYWCYTDNSKNWDYCCHPNAKCFDHGRYTGIECNIGMIRNKSSYWAPCKPIN</sequence>
<feature type="chain" id="PRO_5044887248" evidence="1">
    <location>
        <begin position="25"/>
        <end position="161"/>
    </location>
</feature>
<proteinExistence type="predicted"/>
<evidence type="ECO:0000313" key="3">
    <source>
        <dbReference type="Proteomes" id="UP001634394"/>
    </source>
</evidence>
<comment type="caution">
    <text evidence="2">The sequence shown here is derived from an EMBL/GenBank/DDBJ whole genome shotgun (WGS) entry which is preliminary data.</text>
</comment>
<organism evidence="2 3">
    <name type="scientific">Sinanodonta woodiana</name>
    <name type="common">Chinese pond mussel</name>
    <name type="synonym">Anodonta woodiana</name>
    <dbReference type="NCBI Taxonomy" id="1069815"/>
    <lineage>
        <taxon>Eukaryota</taxon>
        <taxon>Metazoa</taxon>
        <taxon>Spiralia</taxon>
        <taxon>Lophotrochozoa</taxon>
        <taxon>Mollusca</taxon>
        <taxon>Bivalvia</taxon>
        <taxon>Autobranchia</taxon>
        <taxon>Heteroconchia</taxon>
        <taxon>Palaeoheterodonta</taxon>
        <taxon>Unionida</taxon>
        <taxon>Unionoidea</taxon>
        <taxon>Unionidae</taxon>
        <taxon>Unioninae</taxon>
        <taxon>Sinanodonta</taxon>
    </lineage>
</organism>